<keyword evidence="2" id="KW-0677">Repeat</keyword>
<dbReference type="InterPro" id="IPR036322">
    <property type="entry name" value="WD40_repeat_dom_sf"/>
</dbReference>
<feature type="compositionally biased region" description="Gly residues" evidence="4">
    <location>
        <begin position="231"/>
        <end position="243"/>
    </location>
</feature>
<feature type="repeat" description="WD" evidence="3">
    <location>
        <begin position="400"/>
        <end position="441"/>
    </location>
</feature>
<evidence type="ECO:0000256" key="3">
    <source>
        <dbReference type="PROSITE-ProRule" id="PRU00221"/>
    </source>
</evidence>
<comment type="caution">
    <text evidence="5">The sequence shown here is derived from an EMBL/GenBank/DDBJ whole genome shotgun (WGS) entry which is preliminary data.</text>
</comment>
<evidence type="ECO:0000256" key="1">
    <source>
        <dbReference type="ARBA" id="ARBA00022574"/>
    </source>
</evidence>
<evidence type="ECO:0000256" key="2">
    <source>
        <dbReference type="ARBA" id="ARBA00022737"/>
    </source>
</evidence>
<accession>A0A8J4CK15</accession>
<dbReference type="PROSITE" id="PS50294">
    <property type="entry name" value="WD_REPEATS_REGION"/>
    <property type="match status" value="1"/>
</dbReference>
<sequence length="441" mass="46897">MDPIHVLRGHLGDVQSLSYLSEDQLYAGDSNGDLRLWDLASCRTDYTARLHDANSGILHLACLPEYGILLSQGRDGCVKLWAAGRTGTLDRPTPLQEIRTGSFNFCRCAVWAPGLVSQWRLPRPQAFRPAAAAGPADSLVAGPAGDPRDLLVACAGHDPADVNIWRPAEAPSIAARLRLSEGACTGADIRHGMCMALAFLSPSPALQHWSHPEKGVGTGEISRSDLEPLGEQGGSTSGRGNGDSSGIYSSSGNEGAASDPRFIVVGYEDGVVALWDLRNPGRPLGSLRTHTEPVMCLDVRARVQGRSTGNGRTALGAGRGNGNAAELYDLVSGSADDQISCCEVRPGGPQPLTLAKKLQLRENGTADVRIRSDGKLLACGCWDGRVRLFSVRRREPLAVLKYHRSHVTAVAFSPETQKLASASRDGTIALWSVYSSTSDAT</sequence>
<dbReference type="AlphaFoldDB" id="A0A8J4CK15"/>
<dbReference type="EMBL" id="BNCP01000026">
    <property type="protein sequence ID" value="GIL83230.1"/>
    <property type="molecule type" value="Genomic_DNA"/>
</dbReference>
<keyword evidence="6" id="KW-1185">Reference proteome</keyword>
<dbReference type="InterPro" id="IPR001680">
    <property type="entry name" value="WD40_rpt"/>
</dbReference>
<dbReference type="Pfam" id="PF00400">
    <property type="entry name" value="WD40"/>
    <property type="match status" value="3"/>
</dbReference>
<protein>
    <submittedName>
        <fullName evidence="5">Uncharacterized protein</fullName>
    </submittedName>
</protein>
<gene>
    <name evidence="5" type="ORF">Vretifemale_12087</name>
</gene>
<dbReference type="SUPFAM" id="SSF50978">
    <property type="entry name" value="WD40 repeat-like"/>
    <property type="match status" value="1"/>
</dbReference>
<dbReference type="Proteomes" id="UP000747110">
    <property type="component" value="Unassembled WGS sequence"/>
</dbReference>
<dbReference type="SMART" id="SM00320">
    <property type="entry name" value="WD40"/>
    <property type="match status" value="6"/>
</dbReference>
<feature type="region of interest" description="Disordered" evidence="4">
    <location>
        <begin position="209"/>
        <end position="255"/>
    </location>
</feature>
<evidence type="ECO:0000313" key="6">
    <source>
        <dbReference type="Proteomes" id="UP000747110"/>
    </source>
</evidence>
<dbReference type="InterPro" id="IPR019775">
    <property type="entry name" value="WD40_repeat_CS"/>
</dbReference>
<dbReference type="PANTHER" id="PTHR19854">
    <property type="entry name" value="TRANSDUCIN BETA-LIKE 3"/>
    <property type="match status" value="1"/>
</dbReference>
<dbReference type="OrthoDB" id="7668193at2759"/>
<evidence type="ECO:0000256" key="4">
    <source>
        <dbReference type="SAM" id="MobiDB-lite"/>
    </source>
</evidence>
<dbReference type="PROSITE" id="PS50082">
    <property type="entry name" value="WD_REPEATS_2"/>
    <property type="match status" value="2"/>
</dbReference>
<keyword evidence="1 3" id="KW-0853">WD repeat</keyword>
<dbReference type="PROSITE" id="PS00678">
    <property type="entry name" value="WD_REPEATS_1"/>
    <property type="match status" value="1"/>
</dbReference>
<name>A0A8J4CK15_9CHLO</name>
<dbReference type="Gene3D" id="2.130.10.10">
    <property type="entry name" value="YVTN repeat-like/Quinoprotein amine dehydrogenase"/>
    <property type="match status" value="2"/>
</dbReference>
<feature type="repeat" description="WD" evidence="3">
    <location>
        <begin position="7"/>
        <end position="47"/>
    </location>
</feature>
<proteinExistence type="predicted"/>
<dbReference type="InterPro" id="IPR015943">
    <property type="entry name" value="WD40/YVTN_repeat-like_dom_sf"/>
</dbReference>
<evidence type="ECO:0000313" key="5">
    <source>
        <dbReference type="EMBL" id="GIL83230.1"/>
    </source>
</evidence>
<feature type="compositionally biased region" description="Polar residues" evidence="4">
    <location>
        <begin position="244"/>
        <end position="253"/>
    </location>
</feature>
<organism evidence="5 6">
    <name type="scientific">Volvox reticuliferus</name>
    <dbReference type="NCBI Taxonomy" id="1737510"/>
    <lineage>
        <taxon>Eukaryota</taxon>
        <taxon>Viridiplantae</taxon>
        <taxon>Chlorophyta</taxon>
        <taxon>core chlorophytes</taxon>
        <taxon>Chlorophyceae</taxon>
        <taxon>CS clade</taxon>
        <taxon>Chlamydomonadales</taxon>
        <taxon>Volvocaceae</taxon>
        <taxon>Volvox</taxon>
    </lineage>
</organism>
<reference evidence="5" key="1">
    <citation type="journal article" date="2021" name="Proc. Natl. Acad. Sci. U.S.A.">
        <title>Three genomes in the algal genus Volvox reveal the fate of a haploid sex-determining region after a transition to homothallism.</title>
        <authorList>
            <person name="Yamamoto K."/>
            <person name="Hamaji T."/>
            <person name="Kawai-Toyooka H."/>
            <person name="Matsuzaki R."/>
            <person name="Takahashi F."/>
            <person name="Nishimura Y."/>
            <person name="Kawachi M."/>
            <person name="Noguchi H."/>
            <person name="Minakuchi Y."/>
            <person name="Umen J.G."/>
            <person name="Toyoda A."/>
            <person name="Nozaki H."/>
        </authorList>
    </citation>
    <scope>NUCLEOTIDE SEQUENCE</scope>
    <source>
        <strain evidence="5">NIES-3786</strain>
    </source>
</reference>
<dbReference type="PANTHER" id="PTHR19854:SF1">
    <property type="entry name" value="GUANINE NUCLEOTIDE-BINDING PROTEIN SUBUNIT BETA-LIKE PROTEIN 1"/>
    <property type="match status" value="1"/>
</dbReference>